<dbReference type="Proteomes" id="UP001152320">
    <property type="component" value="Chromosome 11"/>
</dbReference>
<dbReference type="AlphaFoldDB" id="A0A9Q1BWB4"/>
<organism evidence="2 3">
    <name type="scientific">Holothuria leucospilota</name>
    <name type="common">Black long sea cucumber</name>
    <name type="synonym">Mertensiothuria leucospilota</name>
    <dbReference type="NCBI Taxonomy" id="206669"/>
    <lineage>
        <taxon>Eukaryota</taxon>
        <taxon>Metazoa</taxon>
        <taxon>Echinodermata</taxon>
        <taxon>Eleutherozoa</taxon>
        <taxon>Echinozoa</taxon>
        <taxon>Holothuroidea</taxon>
        <taxon>Aspidochirotacea</taxon>
        <taxon>Aspidochirotida</taxon>
        <taxon>Holothuriidae</taxon>
        <taxon>Holothuria</taxon>
    </lineage>
</organism>
<proteinExistence type="predicted"/>
<dbReference type="EMBL" id="JAIZAY010000011">
    <property type="protein sequence ID" value="KAJ8034037.1"/>
    <property type="molecule type" value="Genomic_DNA"/>
</dbReference>
<comment type="caution">
    <text evidence="2">The sequence shown here is derived from an EMBL/GenBank/DDBJ whole genome shotgun (WGS) entry which is preliminary data.</text>
</comment>
<protein>
    <recommendedName>
        <fullName evidence="1">Helix-turn-helix domain-containing protein</fullName>
    </recommendedName>
</protein>
<dbReference type="Pfam" id="PF26215">
    <property type="entry name" value="HTH_animal"/>
    <property type="match status" value="1"/>
</dbReference>
<gene>
    <name evidence="2" type="ORF">HOLleu_24454</name>
</gene>
<sequence length="341" mass="38850">MGTKMAPSFANLFMASLEQPLLEASPKKPAFYVRYIFLIWSHGLQELLKFKDFVNSFHSTIKFTMEYSQSHLPFLDTVVHLTGSCIETSLFTKPTDSHCYLQFESFHPPHIKHSIIFSQFLRIKRICSTEVDQSRHMIKFAGHLFNNGYPFKLIDKYFKKVQPIDRDRLLLYHSTIKNKRIPLTITFNPKLSPLLNRIKTSWRNLSLDPSIRDVFNEPQVIAFRQPRSLRSLLVHTRLNPSPDTPTGGNSPCGSKRCQVCDHMMSERTVHVQPKGIQLSPGPYSCNSSNVIYLLVPRSLVLVKLPPNLDLDSIITKPAFATKALGSLLQNILTHLTTASAT</sequence>
<dbReference type="PANTHER" id="PTHR21301">
    <property type="entry name" value="REVERSE TRANSCRIPTASE"/>
    <property type="match status" value="1"/>
</dbReference>
<dbReference type="InterPro" id="IPR058912">
    <property type="entry name" value="HTH_animal"/>
</dbReference>
<reference evidence="2" key="1">
    <citation type="submission" date="2021-10" db="EMBL/GenBank/DDBJ databases">
        <title>Tropical sea cucumber genome reveals ecological adaptation and Cuvierian tubules defense mechanism.</title>
        <authorList>
            <person name="Chen T."/>
        </authorList>
    </citation>
    <scope>NUCLEOTIDE SEQUENCE</scope>
    <source>
        <strain evidence="2">Nanhai2018</strain>
        <tissue evidence="2">Muscle</tissue>
    </source>
</reference>
<accession>A0A9Q1BWB4</accession>
<evidence type="ECO:0000313" key="3">
    <source>
        <dbReference type="Proteomes" id="UP001152320"/>
    </source>
</evidence>
<feature type="domain" description="Helix-turn-helix" evidence="1">
    <location>
        <begin position="100"/>
        <end position="159"/>
    </location>
</feature>
<dbReference type="OrthoDB" id="8037262at2759"/>
<dbReference type="PANTHER" id="PTHR21301:SF10">
    <property type="entry name" value="REVERSE TRANSCRIPTASE DOMAIN-CONTAINING PROTEIN"/>
    <property type="match status" value="1"/>
</dbReference>
<name>A0A9Q1BWB4_HOLLE</name>
<keyword evidence="3" id="KW-1185">Reference proteome</keyword>
<evidence type="ECO:0000259" key="1">
    <source>
        <dbReference type="Pfam" id="PF26215"/>
    </source>
</evidence>
<evidence type="ECO:0000313" key="2">
    <source>
        <dbReference type="EMBL" id="KAJ8034037.1"/>
    </source>
</evidence>